<feature type="region of interest" description="Disordered" evidence="1">
    <location>
        <begin position="244"/>
        <end position="270"/>
    </location>
</feature>
<accession>A0A420H7R8</accession>
<sequence length="377" mass="42476">MASESNNVPKDFPWHLDVFDAHCHPTDKMSSISSITRMKARGLTVMATRGQDQDLVAHTASLYAINSQADLEEGSLKHRVIPCFGWHPWFSHLMYDDTSSPIDTEAKDFKVKHYKSVLTPMPEDVFFLESLPNPRSLKSFLQEIRTQAQTFKTALVGEIGLDKGFRLPLPQISSLEDLGANETTPGVREGRRLSQYRVHMHHQKAIFKAQLSLAGEMGRPISVHGVQAHGALFDTLQESWKGHEIESNSKRKKNSVKKISQASPTTTSESSKIFPSRICLHAYSGPLESLKQYLHPTIPAMVYFSFSALINETSKVTNIIKALPDDRILVESDFHEAGDEMDCLLEKMCRKICEIKNWPLDDGVAKLAANWHRFVFS</sequence>
<dbReference type="GO" id="GO:0016788">
    <property type="term" value="F:hydrolase activity, acting on ester bonds"/>
    <property type="evidence" value="ECO:0007669"/>
    <property type="project" value="InterPro"/>
</dbReference>
<gene>
    <name evidence="2" type="ORF">GcM3_218025</name>
</gene>
<dbReference type="PANTHER" id="PTHR47345">
    <property type="entry name" value="CUT9-INTERACTING PROTEIN SCN1"/>
    <property type="match status" value="1"/>
</dbReference>
<dbReference type="EMBL" id="MCBQ01021840">
    <property type="protein sequence ID" value="RKF53482.1"/>
    <property type="molecule type" value="Genomic_DNA"/>
</dbReference>
<proteinExistence type="predicted"/>
<feature type="compositionally biased region" description="Polar residues" evidence="1">
    <location>
        <begin position="261"/>
        <end position="270"/>
    </location>
</feature>
<protein>
    <submittedName>
        <fullName evidence="2">Cut9-interacting protein scn1</fullName>
    </submittedName>
</protein>
<dbReference type="Proteomes" id="UP000283383">
    <property type="component" value="Unassembled WGS sequence"/>
</dbReference>
<keyword evidence="3" id="KW-1185">Reference proteome</keyword>
<evidence type="ECO:0000256" key="1">
    <source>
        <dbReference type="SAM" id="MobiDB-lite"/>
    </source>
</evidence>
<evidence type="ECO:0000313" key="2">
    <source>
        <dbReference type="EMBL" id="RKF53482.1"/>
    </source>
</evidence>
<dbReference type="InterPro" id="IPR032466">
    <property type="entry name" value="Metal_Hydrolase"/>
</dbReference>
<dbReference type="STRING" id="62708.A0A420H7R8"/>
<dbReference type="InterPro" id="IPR001130">
    <property type="entry name" value="TatD-like"/>
</dbReference>
<dbReference type="SUPFAM" id="SSF51556">
    <property type="entry name" value="Metallo-dependent hydrolases"/>
    <property type="match status" value="1"/>
</dbReference>
<organism evidence="2 3">
    <name type="scientific">Golovinomyces cichoracearum</name>
    <dbReference type="NCBI Taxonomy" id="62708"/>
    <lineage>
        <taxon>Eukaryota</taxon>
        <taxon>Fungi</taxon>
        <taxon>Dikarya</taxon>
        <taxon>Ascomycota</taxon>
        <taxon>Pezizomycotina</taxon>
        <taxon>Leotiomycetes</taxon>
        <taxon>Erysiphales</taxon>
        <taxon>Erysiphaceae</taxon>
        <taxon>Golovinomyces</taxon>
    </lineage>
</organism>
<dbReference type="AlphaFoldDB" id="A0A420H7R8"/>
<dbReference type="Gene3D" id="3.20.20.140">
    <property type="entry name" value="Metal-dependent hydrolases"/>
    <property type="match status" value="1"/>
</dbReference>
<evidence type="ECO:0000313" key="3">
    <source>
        <dbReference type="Proteomes" id="UP000283383"/>
    </source>
</evidence>
<reference evidence="2 3" key="1">
    <citation type="journal article" date="2018" name="BMC Genomics">
        <title>Comparative genome analyses reveal sequence features reflecting distinct modes of host-adaptation between dicot and monocot powdery mildew.</title>
        <authorList>
            <person name="Wu Y."/>
            <person name="Ma X."/>
            <person name="Pan Z."/>
            <person name="Kale S.D."/>
            <person name="Song Y."/>
            <person name="King H."/>
            <person name="Zhang Q."/>
            <person name="Presley C."/>
            <person name="Deng X."/>
            <person name="Wei C.I."/>
            <person name="Xiao S."/>
        </authorList>
    </citation>
    <scope>NUCLEOTIDE SEQUENCE [LARGE SCALE GENOMIC DNA]</scope>
    <source>
        <strain evidence="2">UMSG3</strain>
    </source>
</reference>
<comment type="caution">
    <text evidence="2">The sequence shown here is derived from an EMBL/GenBank/DDBJ whole genome shotgun (WGS) entry which is preliminary data.</text>
</comment>
<dbReference type="PANTHER" id="PTHR47345:SF1">
    <property type="entry name" value="CUT9-INTERACTING PROTEIN SCN1"/>
    <property type="match status" value="1"/>
</dbReference>
<dbReference type="Pfam" id="PF01026">
    <property type="entry name" value="TatD_DNase"/>
    <property type="match status" value="1"/>
</dbReference>
<dbReference type="InterPro" id="IPR053044">
    <property type="entry name" value="Metallo-hydrolase/TatD-type"/>
</dbReference>
<name>A0A420H7R8_9PEZI</name>